<dbReference type="InParanoid" id="Q22415"/>
<gene>
    <name evidence="2" type="ORF">CELE_T12A2.3</name>
    <name evidence="2 4" type="ORF">T12A2.3</name>
</gene>
<dbReference type="AlphaFoldDB" id="Q22415"/>
<proteinExistence type="predicted"/>
<evidence type="ECO:0000256" key="1">
    <source>
        <dbReference type="SAM" id="MobiDB-lite"/>
    </source>
</evidence>
<dbReference type="PIR" id="T34347">
    <property type="entry name" value="T34347"/>
</dbReference>
<feature type="region of interest" description="Disordered" evidence="1">
    <location>
        <begin position="75"/>
        <end position="154"/>
    </location>
</feature>
<dbReference type="Bgee" id="WBGene00020438">
    <property type="expression patterns" value="Expressed in embryo and 2 other cell types or tissues"/>
</dbReference>
<organism evidence="2 3">
    <name type="scientific">Caenorhabditis elegans</name>
    <dbReference type="NCBI Taxonomy" id="6239"/>
    <lineage>
        <taxon>Eukaryota</taxon>
        <taxon>Metazoa</taxon>
        <taxon>Ecdysozoa</taxon>
        <taxon>Nematoda</taxon>
        <taxon>Chromadorea</taxon>
        <taxon>Rhabditida</taxon>
        <taxon>Rhabditina</taxon>
        <taxon>Rhabditomorpha</taxon>
        <taxon>Rhabditoidea</taxon>
        <taxon>Rhabditidae</taxon>
        <taxon>Peloderinae</taxon>
        <taxon>Caenorhabditis</taxon>
    </lineage>
</organism>
<dbReference type="PaxDb" id="6239-T12A2.3"/>
<protein>
    <submittedName>
        <fullName evidence="2">TPX2 domain-containing protein</fullName>
    </submittedName>
</protein>
<dbReference type="Proteomes" id="UP000001940">
    <property type="component" value="Chromosome III"/>
</dbReference>
<dbReference type="RefSeq" id="NP_498358.1">
    <property type="nucleotide sequence ID" value="NM_065957.4"/>
</dbReference>
<accession>Q22415</accession>
<dbReference type="HOGENOM" id="CLU_1332997_0_0_1"/>
<dbReference type="SMR" id="Q22415"/>
<dbReference type="CTD" id="175884"/>
<dbReference type="WormBase" id="T12A2.3">
    <property type="protein sequence ID" value="CE01396"/>
    <property type="gene ID" value="WBGene00020438"/>
</dbReference>
<keyword evidence="3" id="KW-1185">Reference proteome</keyword>
<feature type="compositionally biased region" description="Basic and acidic residues" evidence="1">
    <location>
        <begin position="138"/>
        <end position="154"/>
    </location>
</feature>
<dbReference type="AGR" id="WB:WBGene00020438"/>
<dbReference type="OMA" id="IRRITMR"/>
<dbReference type="STRING" id="6239.T12A2.3.2"/>
<sequence length="206" mass="23635">MSFTPELNMAVCEFNLDSGCNAKESLIEMANNKISLETFKEHNIKALTMKYVNSESMMWEARKIVRIISRLEADEHQSRVAPKRSRSPGSTSPSASNSSSSSSELSFDMFSSKRTVPMKVTSKPKRVIAQASRTMKPHQQESRQESAEKDRANDEKLKKFIESRKLKEQAKKAANIQKCNEVKEAVMFPAKRMKKRQLEQYAYRFK</sequence>
<evidence type="ECO:0000313" key="4">
    <source>
        <dbReference type="WormBase" id="T12A2.3"/>
    </source>
</evidence>
<dbReference type="EMBL" id="BX284603">
    <property type="protein sequence ID" value="CCD65210.1"/>
    <property type="molecule type" value="Genomic_DNA"/>
</dbReference>
<feature type="compositionally biased region" description="Low complexity" evidence="1">
    <location>
        <begin position="87"/>
        <end position="112"/>
    </location>
</feature>
<dbReference type="GeneID" id="175884"/>
<evidence type="ECO:0000313" key="2">
    <source>
        <dbReference type="EMBL" id="CCD65210.1"/>
    </source>
</evidence>
<dbReference type="FunCoup" id="Q22415">
    <property type="interactions" value="226"/>
</dbReference>
<evidence type="ECO:0000313" key="3">
    <source>
        <dbReference type="Proteomes" id="UP000001940"/>
    </source>
</evidence>
<name>Q22415_CAEEL</name>
<dbReference type="KEGG" id="cel:CELE_T12A2.3"/>
<dbReference type="UCSC" id="T12A2.3">
    <property type="organism name" value="c. elegans"/>
</dbReference>
<reference evidence="2 3" key="1">
    <citation type="journal article" date="1998" name="Science">
        <title>Genome sequence of the nematode C. elegans: a platform for investigating biology.</title>
        <authorList>
            <consortium name="The C. elegans sequencing consortium"/>
            <person name="Sulson J.E."/>
            <person name="Waterston R."/>
        </authorList>
    </citation>
    <scope>NUCLEOTIDE SEQUENCE [LARGE SCALE GENOMIC DNA]</scope>
    <source>
        <strain evidence="2 3">Bristol N2</strain>
    </source>
</reference>